<accession>A0ABQ1UF91</accession>
<name>A0ABQ1UF91_9GAMM</name>
<dbReference type="RefSeq" id="WP_188731846.1">
    <property type="nucleotide sequence ID" value="NZ_BMIT01000038.1"/>
</dbReference>
<organism evidence="1 2">
    <name type="scientific">Pseudoalteromonas gelatinilytica</name>
    <dbReference type="NCBI Taxonomy" id="1703256"/>
    <lineage>
        <taxon>Bacteria</taxon>
        <taxon>Pseudomonadati</taxon>
        <taxon>Pseudomonadota</taxon>
        <taxon>Gammaproteobacteria</taxon>
        <taxon>Alteromonadales</taxon>
        <taxon>Pseudoalteromonadaceae</taxon>
        <taxon>Pseudoalteromonas</taxon>
    </lineage>
</organism>
<proteinExistence type="predicted"/>
<dbReference type="Proteomes" id="UP000638462">
    <property type="component" value="Unassembled WGS sequence"/>
</dbReference>
<evidence type="ECO:0008006" key="3">
    <source>
        <dbReference type="Google" id="ProtNLM"/>
    </source>
</evidence>
<evidence type="ECO:0000313" key="2">
    <source>
        <dbReference type="Proteomes" id="UP000638462"/>
    </source>
</evidence>
<evidence type="ECO:0000313" key="1">
    <source>
        <dbReference type="EMBL" id="GGF14899.1"/>
    </source>
</evidence>
<comment type="caution">
    <text evidence="1">The sequence shown here is derived from an EMBL/GenBank/DDBJ whole genome shotgun (WGS) entry which is preliminary data.</text>
</comment>
<sequence length="70" mass="8039">MSSLGEELKLVRQNLGKQRPLEQFKGEILELLDKHGATQVEVQAWLEQCKDVTVSRSTLSRVIKSWREST</sequence>
<keyword evidence="2" id="KW-1185">Reference proteome</keyword>
<gene>
    <name evidence="1" type="ORF">GCM10008027_44630</name>
</gene>
<reference evidence="2" key="1">
    <citation type="journal article" date="2019" name="Int. J. Syst. Evol. Microbiol.">
        <title>The Global Catalogue of Microorganisms (GCM) 10K type strain sequencing project: providing services to taxonomists for standard genome sequencing and annotation.</title>
        <authorList>
            <consortium name="The Broad Institute Genomics Platform"/>
            <consortium name="The Broad Institute Genome Sequencing Center for Infectious Disease"/>
            <person name="Wu L."/>
            <person name="Ma J."/>
        </authorList>
    </citation>
    <scope>NUCLEOTIDE SEQUENCE [LARGE SCALE GENOMIC DNA]</scope>
    <source>
        <strain evidence="2">CGMCC 1.15394</strain>
    </source>
</reference>
<protein>
    <recommendedName>
        <fullName evidence="3">Transcriptional regulator</fullName>
    </recommendedName>
</protein>
<dbReference type="EMBL" id="BMIT01000038">
    <property type="protein sequence ID" value="GGF14899.1"/>
    <property type="molecule type" value="Genomic_DNA"/>
</dbReference>